<keyword evidence="1" id="KW-0853">WD repeat</keyword>
<dbReference type="SUPFAM" id="SSF101908">
    <property type="entry name" value="Putative isomerase YbhE"/>
    <property type="match status" value="1"/>
</dbReference>
<dbReference type="InterPro" id="IPR015943">
    <property type="entry name" value="WD40/YVTN_repeat-like_dom_sf"/>
</dbReference>
<dbReference type="InterPro" id="IPR036388">
    <property type="entry name" value="WH-like_DNA-bd_sf"/>
</dbReference>
<dbReference type="Gene3D" id="1.25.40.370">
    <property type="match status" value="1"/>
</dbReference>
<evidence type="ECO:0000256" key="2">
    <source>
        <dbReference type="SAM" id="Phobius"/>
    </source>
</evidence>
<accession>A0ABW2STQ4</accession>
<organism evidence="4 5">
    <name type="scientific">Streptosporangium amethystogenes subsp. fukuiense</name>
    <dbReference type="NCBI Taxonomy" id="698418"/>
    <lineage>
        <taxon>Bacteria</taxon>
        <taxon>Bacillati</taxon>
        <taxon>Actinomycetota</taxon>
        <taxon>Actinomycetes</taxon>
        <taxon>Streptosporangiales</taxon>
        <taxon>Streptosporangiaceae</taxon>
        <taxon>Streptosporangium</taxon>
    </lineage>
</organism>
<feature type="repeat" description="WD" evidence="1">
    <location>
        <begin position="770"/>
        <end position="804"/>
    </location>
</feature>
<dbReference type="InterPro" id="IPR036322">
    <property type="entry name" value="WD40_repeat_dom_sf"/>
</dbReference>
<feature type="domain" description="NB-ARC" evidence="3">
    <location>
        <begin position="79"/>
        <end position="214"/>
    </location>
</feature>
<sequence>MATALLVIVGILVGLPIGMVGEYFPGTVAENRITWVAIFGLTAFLTVLLTRLTPELMKSRARGGLFQVPDRRAGWVRRTELDDVVSTLTMRGSGTVGLTTGIAGAGGFGKTSLAVEACHSDEVRKRFKGGVIWVTVGRDRAGVDLAALANDVTEAVTGTRPEFSSPEQAGHRMAEILAERGRTLLVVDDVWSLSQLSPFLAAAVRSRVLVTTRLPRALPPNAIAMIVDEMAPRVAVQLLSRGLPPMNPGAVNSLMGLTGRWPLLLDLVNARLRDEYGGGVNPDVAARRAVERLGRAGPATLDVTVPRQRETAVRVTVEHSLEALGVFDRARFLELGVFPQDADIPVGIVELLWRATAGLTPEQTERLCARLHDLSLISRHRTEGTVSSVTIHDVIRSHLRSEYGLGRERVEAVNRDFLDEARNLIPDDDLAADAEWWRLPREVPYLWDHLLFHLAEGRRHRELESILHDVRWFVTRVRAFGVAAAESDLMLSTSRSVAGVRQLIARSAHLLTPFESDAVSTANLLARLYAFPPMRASIERYSQETETSFLRARWPLPDIGATCLLGVLTSTTKRLRDVSITPDGSRFVVHGRDGVQIWKTDGTTRTTLATHRKPVHEVAAAPDGSWLVTRSGRRRVQVWGIDGTQRAILENGVGRLAGMVAAPDASWLATLSARGRVVLWNPEGSRRAVLKSGVGRLAGMVAAPDASWLATFSARGRVVLWNPEGRKRLTLRSPVRVRTKPRTLRNTLLMRGWNQENEKVSGRNRPIREVSKMAVSPDGGWLATLSGDGSVRLWGVDGDERAVLTGHVGAAPGIRIAPDGSWLVTWTSTGSVRLWESDGRQRAVLTGHAGVVRQVVIAPDGSWLATLSEDRNVRLWESDGRQRAVLTGHAGVVRQVVIAPDSSWLATLSGERSVRLWESDGGERAALSGHAGVVRQVVIAPDSSWLAVCSQDGEVRMWQSERSGRQSRRGRTGMVRKVTISPEGNWIATHSGDGSVKLWNEDRIEGATLTVPIETSHYGAVSPDKTWLALWSGDHVIRIRGAGGRRRAIPTGHTGRVRGVAIAPDSSWLATWSADRTVRLWGAGGSRRAVLAGHTGPVREVVIAPDSSWLATCSEDGTARIWWADGTERAVLVANIRATAHILISPDGAWLATLSIYGKIQLWKPDGSRYATLKSRVEAIGEITVAPNGRWFAIVSVNGTAGLWGADGKARASLKGCPGAARQVVIAPDGTWLAACFEDGTARVWSAGGRDRATLSAKSGRIRGVAVSPDSNLLATCSDDGTIRLWDRYGESAGAGARVEAGLNCLAWFPSGFGLVAGGDQGLYGFDLYPPPA</sequence>
<proteinExistence type="predicted"/>
<evidence type="ECO:0000313" key="4">
    <source>
        <dbReference type="EMBL" id="MFC7599652.1"/>
    </source>
</evidence>
<feature type="repeat" description="WD" evidence="1">
    <location>
        <begin position="1091"/>
        <end position="1122"/>
    </location>
</feature>
<dbReference type="PANTHER" id="PTHR19879:SF9">
    <property type="entry name" value="TRANSCRIPTION INITIATION FACTOR TFIID SUBUNIT 5"/>
    <property type="match status" value="1"/>
</dbReference>
<feature type="repeat" description="WD" evidence="1">
    <location>
        <begin position="1255"/>
        <end position="1287"/>
    </location>
</feature>
<dbReference type="Pfam" id="PF00931">
    <property type="entry name" value="NB-ARC"/>
    <property type="match status" value="1"/>
</dbReference>
<feature type="repeat" description="WD" evidence="1">
    <location>
        <begin position="1050"/>
        <end position="1081"/>
    </location>
</feature>
<gene>
    <name evidence="4" type="ORF">ACFQVD_05960</name>
</gene>
<evidence type="ECO:0000259" key="3">
    <source>
        <dbReference type="Pfam" id="PF00931"/>
    </source>
</evidence>
<dbReference type="InterPro" id="IPR002182">
    <property type="entry name" value="NB-ARC"/>
</dbReference>
<feature type="repeat" description="WD" evidence="1">
    <location>
        <begin position="845"/>
        <end position="877"/>
    </location>
</feature>
<dbReference type="PANTHER" id="PTHR19879">
    <property type="entry name" value="TRANSCRIPTION INITIATION FACTOR TFIID"/>
    <property type="match status" value="1"/>
</dbReference>
<keyword evidence="2" id="KW-0812">Transmembrane</keyword>
<dbReference type="PRINTS" id="PR00364">
    <property type="entry name" value="DISEASERSIST"/>
</dbReference>
<keyword evidence="2" id="KW-0472">Membrane</keyword>
<evidence type="ECO:0000256" key="1">
    <source>
        <dbReference type="PROSITE-ProRule" id="PRU00221"/>
    </source>
</evidence>
<dbReference type="Pfam" id="PF00400">
    <property type="entry name" value="WD40"/>
    <property type="match status" value="10"/>
</dbReference>
<dbReference type="PROSITE" id="PS50082">
    <property type="entry name" value="WD_REPEATS_2"/>
    <property type="match status" value="10"/>
</dbReference>
<dbReference type="InterPro" id="IPR027417">
    <property type="entry name" value="P-loop_NTPase"/>
</dbReference>
<feature type="repeat" description="WD" evidence="1">
    <location>
        <begin position="927"/>
        <end position="959"/>
    </location>
</feature>
<feature type="repeat" description="WD" evidence="1">
    <location>
        <begin position="608"/>
        <end position="649"/>
    </location>
</feature>
<dbReference type="Gene3D" id="1.10.10.10">
    <property type="entry name" value="Winged helix-like DNA-binding domain superfamily/Winged helix DNA-binding domain"/>
    <property type="match status" value="1"/>
</dbReference>
<feature type="transmembrane region" description="Helical" evidence="2">
    <location>
        <begin position="32"/>
        <end position="52"/>
    </location>
</feature>
<protein>
    <submittedName>
        <fullName evidence="4">NB-ARC domain-containing protein</fullName>
    </submittedName>
</protein>
<reference evidence="5" key="1">
    <citation type="journal article" date="2019" name="Int. J. Syst. Evol. Microbiol.">
        <title>The Global Catalogue of Microorganisms (GCM) 10K type strain sequencing project: providing services to taxonomists for standard genome sequencing and annotation.</title>
        <authorList>
            <consortium name="The Broad Institute Genomics Platform"/>
            <consortium name="The Broad Institute Genome Sequencing Center for Infectious Disease"/>
            <person name="Wu L."/>
            <person name="Ma J."/>
        </authorList>
    </citation>
    <scope>NUCLEOTIDE SEQUENCE [LARGE SCALE GENOMIC DNA]</scope>
    <source>
        <strain evidence="5">JCM 10083</strain>
    </source>
</reference>
<dbReference type="Gene3D" id="2.130.10.10">
    <property type="entry name" value="YVTN repeat-like/Quinoprotein amine dehydrogenase"/>
    <property type="match status" value="4"/>
</dbReference>
<dbReference type="RefSeq" id="WP_343977946.1">
    <property type="nucleotide sequence ID" value="NZ_BAAAGK010000158.1"/>
</dbReference>
<dbReference type="SUPFAM" id="SSF52540">
    <property type="entry name" value="P-loop containing nucleoside triphosphate hydrolases"/>
    <property type="match status" value="1"/>
</dbReference>
<feature type="repeat" description="WD" evidence="1">
    <location>
        <begin position="804"/>
        <end position="836"/>
    </location>
</feature>
<feature type="repeat" description="WD" evidence="1">
    <location>
        <begin position="886"/>
        <end position="927"/>
    </location>
</feature>
<dbReference type="EMBL" id="JBHTEE010000001">
    <property type="protein sequence ID" value="MFC7599652.1"/>
    <property type="molecule type" value="Genomic_DNA"/>
</dbReference>
<dbReference type="CDD" id="cd00200">
    <property type="entry name" value="WD40"/>
    <property type="match status" value="2"/>
</dbReference>
<dbReference type="SUPFAM" id="SSF50978">
    <property type="entry name" value="WD40 repeat-like"/>
    <property type="match status" value="2"/>
</dbReference>
<dbReference type="SMART" id="SM00320">
    <property type="entry name" value="WD40"/>
    <property type="match status" value="16"/>
</dbReference>
<name>A0ABW2STQ4_9ACTN</name>
<dbReference type="PROSITE" id="PS50294">
    <property type="entry name" value="WD_REPEATS_REGION"/>
    <property type="match status" value="8"/>
</dbReference>
<keyword evidence="5" id="KW-1185">Reference proteome</keyword>
<dbReference type="Proteomes" id="UP001596514">
    <property type="component" value="Unassembled WGS sequence"/>
</dbReference>
<evidence type="ECO:0000313" key="5">
    <source>
        <dbReference type="Proteomes" id="UP001596514"/>
    </source>
</evidence>
<dbReference type="Gene3D" id="3.40.50.300">
    <property type="entry name" value="P-loop containing nucleotide triphosphate hydrolases"/>
    <property type="match status" value="1"/>
</dbReference>
<comment type="caution">
    <text evidence="4">The sequence shown here is derived from an EMBL/GenBank/DDBJ whole genome shotgun (WGS) entry which is preliminary data.</text>
</comment>
<keyword evidence="2" id="KW-1133">Transmembrane helix</keyword>
<dbReference type="InterPro" id="IPR001680">
    <property type="entry name" value="WD40_rpt"/>
</dbReference>
<feature type="repeat" description="WD" evidence="1">
    <location>
        <begin position="968"/>
        <end position="1000"/>
    </location>
</feature>